<evidence type="ECO:0000313" key="8">
    <source>
        <dbReference type="Proteomes" id="UP000034349"/>
    </source>
</evidence>
<dbReference type="InterPro" id="IPR023591">
    <property type="entry name" value="Ribosomal_uS2_flav_dom_sf"/>
</dbReference>
<dbReference type="InterPro" id="IPR001865">
    <property type="entry name" value="Ribosomal_uS2"/>
</dbReference>
<gene>
    <name evidence="5" type="primary">rpsB</name>
    <name evidence="7" type="ORF">UR23_C0005G0021</name>
</gene>
<dbReference type="InterPro" id="IPR005706">
    <property type="entry name" value="Ribosomal_uS2_bac/mit/plastid"/>
</dbReference>
<dbReference type="GO" id="GO:0006412">
    <property type="term" value="P:translation"/>
    <property type="evidence" value="ECO:0007669"/>
    <property type="project" value="UniProtKB-UniRule"/>
</dbReference>
<dbReference type="PRINTS" id="PR00395">
    <property type="entry name" value="RIBOSOMALS2"/>
</dbReference>
<dbReference type="GO" id="GO:0022627">
    <property type="term" value="C:cytosolic small ribosomal subunit"/>
    <property type="evidence" value="ECO:0007669"/>
    <property type="project" value="TreeGrafter"/>
</dbReference>
<evidence type="ECO:0000256" key="6">
    <source>
        <dbReference type="SAM" id="Coils"/>
    </source>
</evidence>
<evidence type="ECO:0000256" key="2">
    <source>
        <dbReference type="ARBA" id="ARBA00022980"/>
    </source>
</evidence>
<proteinExistence type="inferred from homology"/>
<evidence type="ECO:0000313" key="7">
    <source>
        <dbReference type="EMBL" id="KKP37241.1"/>
    </source>
</evidence>
<dbReference type="NCBIfam" id="TIGR01011">
    <property type="entry name" value="rpsB_bact"/>
    <property type="match status" value="1"/>
</dbReference>
<evidence type="ECO:0000256" key="4">
    <source>
        <dbReference type="ARBA" id="ARBA00035256"/>
    </source>
</evidence>
<feature type="coiled-coil region" evidence="6">
    <location>
        <begin position="71"/>
        <end position="98"/>
    </location>
</feature>
<dbReference type="PANTHER" id="PTHR12534:SF0">
    <property type="entry name" value="SMALL RIBOSOMAL SUBUNIT PROTEIN US2M"/>
    <property type="match status" value="1"/>
</dbReference>
<dbReference type="HAMAP" id="MF_00291_B">
    <property type="entry name" value="Ribosomal_uS2_B"/>
    <property type="match status" value="1"/>
</dbReference>
<comment type="caution">
    <text evidence="7">The sequence shown here is derived from an EMBL/GenBank/DDBJ whole genome shotgun (WGS) entry which is preliminary data.</text>
</comment>
<dbReference type="CDD" id="cd01425">
    <property type="entry name" value="RPS2"/>
    <property type="match status" value="1"/>
</dbReference>
<evidence type="ECO:0000256" key="1">
    <source>
        <dbReference type="ARBA" id="ARBA00006242"/>
    </source>
</evidence>
<evidence type="ECO:0000256" key="5">
    <source>
        <dbReference type="HAMAP-Rule" id="MF_00291"/>
    </source>
</evidence>
<dbReference type="Proteomes" id="UP000034349">
    <property type="component" value="Unassembled WGS sequence"/>
</dbReference>
<sequence length="253" mass="29194">MPIKKTIKKEKKAVKKVTEKIIKKDNIVDTKENEKEIEAMFKAGLHFGHRSSKWNPRIKPYLYGISNNVHIFDLNKTYEKLMEALNFLKEQIKEKKTVLFIGTRGPERELVKKLAIDLGMPYVVNKWIGGTFTNFKEVTKRIKGLSELQEKQKKGEFDSYTKKERVQIEKEYEKMLIKWGGIKDLERLPDIIFVVNANHNKLAIKEAKSTGISVVAIIDTNVDPNIVDYPIPANDDAITSIAYILDKVKKVFN</sequence>
<dbReference type="AlphaFoldDB" id="A0A0F9ZEH3"/>
<dbReference type="PANTHER" id="PTHR12534">
    <property type="entry name" value="30S RIBOSOMAL PROTEIN S2 PROKARYOTIC AND ORGANELLAR"/>
    <property type="match status" value="1"/>
</dbReference>
<dbReference type="Pfam" id="PF00318">
    <property type="entry name" value="Ribosomal_S2"/>
    <property type="match status" value="1"/>
</dbReference>
<keyword evidence="6" id="KW-0175">Coiled coil</keyword>
<evidence type="ECO:0000256" key="3">
    <source>
        <dbReference type="ARBA" id="ARBA00023274"/>
    </source>
</evidence>
<dbReference type="GO" id="GO:0003735">
    <property type="term" value="F:structural constituent of ribosome"/>
    <property type="evidence" value="ECO:0007669"/>
    <property type="project" value="InterPro"/>
</dbReference>
<dbReference type="PROSITE" id="PS00962">
    <property type="entry name" value="RIBOSOMAL_S2_1"/>
    <property type="match status" value="1"/>
</dbReference>
<dbReference type="Gene3D" id="3.40.50.10490">
    <property type="entry name" value="Glucose-6-phosphate isomerase like protein, domain 1"/>
    <property type="match status" value="1"/>
</dbReference>
<dbReference type="InterPro" id="IPR018130">
    <property type="entry name" value="Ribosomal_uS2_CS"/>
</dbReference>
<accession>A0A0F9ZEH3</accession>
<organism evidence="7 8">
    <name type="scientific">Candidatus Roizmanbacteria bacterium GW2011_GWA2_32_13</name>
    <dbReference type="NCBI Taxonomy" id="1618475"/>
    <lineage>
        <taxon>Bacteria</taxon>
        <taxon>Candidatus Roizmaniibacteriota</taxon>
    </lineage>
</organism>
<reference evidence="7 8" key="1">
    <citation type="journal article" date="2015" name="Nature">
        <title>rRNA introns, odd ribosomes, and small enigmatic genomes across a large radiation of phyla.</title>
        <authorList>
            <person name="Brown C.T."/>
            <person name="Hug L.A."/>
            <person name="Thomas B.C."/>
            <person name="Sharon I."/>
            <person name="Castelle C.J."/>
            <person name="Singh A."/>
            <person name="Wilkins M.J."/>
            <person name="Williams K.H."/>
            <person name="Banfield J.F."/>
        </authorList>
    </citation>
    <scope>NUCLEOTIDE SEQUENCE [LARGE SCALE GENOMIC DNA]</scope>
</reference>
<keyword evidence="3 5" id="KW-0687">Ribonucleoprotein</keyword>
<dbReference type="Gene3D" id="1.10.287.610">
    <property type="entry name" value="Helix hairpin bin"/>
    <property type="match status" value="1"/>
</dbReference>
<comment type="similarity">
    <text evidence="1 5">Belongs to the universal ribosomal protein uS2 family.</text>
</comment>
<dbReference type="SUPFAM" id="SSF52313">
    <property type="entry name" value="Ribosomal protein S2"/>
    <property type="match status" value="1"/>
</dbReference>
<keyword evidence="2 5" id="KW-0689">Ribosomal protein</keyword>
<name>A0A0F9ZEH3_9BACT</name>
<dbReference type="PATRIC" id="fig|1618475.3.peg.91"/>
<protein>
    <recommendedName>
        <fullName evidence="4 5">Small ribosomal subunit protein uS2</fullName>
    </recommendedName>
</protein>
<dbReference type="EMBL" id="LBOK01000005">
    <property type="protein sequence ID" value="KKP37241.1"/>
    <property type="molecule type" value="Genomic_DNA"/>
</dbReference>